<gene>
    <name evidence="2" type="ORF">L9F63_014293</name>
</gene>
<feature type="transmembrane region" description="Helical" evidence="1">
    <location>
        <begin position="43"/>
        <end position="68"/>
    </location>
</feature>
<feature type="non-terminal residue" evidence="2">
    <location>
        <position position="127"/>
    </location>
</feature>
<feature type="non-terminal residue" evidence="2">
    <location>
        <position position="1"/>
    </location>
</feature>
<dbReference type="AlphaFoldDB" id="A0AAD8A8E4"/>
<feature type="transmembrane region" description="Helical" evidence="1">
    <location>
        <begin position="88"/>
        <end position="109"/>
    </location>
</feature>
<accession>A0AAD8A8E4</accession>
<keyword evidence="3" id="KW-1185">Reference proteome</keyword>
<sequence>SEFTVTRVGSRFNYLLQIRGVIAITSVVSVPDCHSTRLSCLSIPICVTSVLTVSIIALVVIGNWIDYIFNFYFIEYSFNYNLNFFNSLNYYVESLCMCGVTLYMCYCGADSHRTLHTWKNQLYNHMD</sequence>
<keyword evidence="1" id="KW-0472">Membrane</keyword>
<organism evidence="2 3">
    <name type="scientific">Diploptera punctata</name>
    <name type="common">Pacific beetle cockroach</name>
    <dbReference type="NCBI Taxonomy" id="6984"/>
    <lineage>
        <taxon>Eukaryota</taxon>
        <taxon>Metazoa</taxon>
        <taxon>Ecdysozoa</taxon>
        <taxon>Arthropoda</taxon>
        <taxon>Hexapoda</taxon>
        <taxon>Insecta</taxon>
        <taxon>Pterygota</taxon>
        <taxon>Neoptera</taxon>
        <taxon>Polyneoptera</taxon>
        <taxon>Dictyoptera</taxon>
        <taxon>Blattodea</taxon>
        <taxon>Blaberoidea</taxon>
        <taxon>Blaberidae</taxon>
        <taxon>Diplopterinae</taxon>
        <taxon>Diploptera</taxon>
    </lineage>
</organism>
<keyword evidence="1" id="KW-1133">Transmembrane helix</keyword>
<protein>
    <submittedName>
        <fullName evidence="2">Uncharacterized protein</fullName>
    </submittedName>
</protein>
<comment type="caution">
    <text evidence="2">The sequence shown here is derived from an EMBL/GenBank/DDBJ whole genome shotgun (WGS) entry which is preliminary data.</text>
</comment>
<name>A0AAD8A8E4_DIPPU</name>
<dbReference type="Proteomes" id="UP001233999">
    <property type="component" value="Unassembled WGS sequence"/>
</dbReference>
<keyword evidence="1" id="KW-0812">Transmembrane</keyword>
<proteinExistence type="predicted"/>
<reference evidence="2" key="2">
    <citation type="submission" date="2023-05" db="EMBL/GenBank/DDBJ databases">
        <authorList>
            <person name="Fouks B."/>
        </authorList>
    </citation>
    <scope>NUCLEOTIDE SEQUENCE</scope>
    <source>
        <strain evidence="2">Stay&amp;Tobe</strain>
        <tissue evidence="2">Testes</tissue>
    </source>
</reference>
<dbReference type="EMBL" id="JASPKZ010003058">
    <property type="protein sequence ID" value="KAJ9594288.1"/>
    <property type="molecule type" value="Genomic_DNA"/>
</dbReference>
<reference evidence="2" key="1">
    <citation type="journal article" date="2023" name="IScience">
        <title>Live-bearing cockroach genome reveals convergent evolutionary mechanisms linked to viviparity in insects and beyond.</title>
        <authorList>
            <person name="Fouks B."/>
            <person name="Harrison M.C."/>
            <person name="Mikhailova A.A."/>
            <person name="Marchal E."/>
            <person name="English S."/>
            <person name="Carruthers M."/>
            <person name="Jennings E.C."/>
            <person name="Chiamaka E.L."/>
            <person name="Frigard R.A."/>
            <person name="Pippel M."/>
            <person name="Attardo G.M."/>
            <person name="Benoit J.B."/>
            <person name="Bornberg-Bauer E."/>
            <person name="Tobe S.S."/>
        </authorList>
    </citation>
    <scope>NUCLEOTIDE SEQUENCE</scope>
    <source>
        <strain evidence="2">Stay&amp;Tobe</strain>
    </source>
</reference>
<evidence type="ECO:0000256" key="1">
    <source>
        <dbReference type="SAM" id="Phobius"/>
    </source>
</evidence>
<evidence type="ECO:0000313" key="2">
    <source>
        <dbReference type="EMBL" id="KAJ9594288.1"/>
    </source>
</evidence>
<evidence type="ECO:0000313" key="3">
    <source>
        <dbReference type="Proteomes" id="UP001233999"/>
    </source>
</evidence>